<evidence type="ECO:0000313" key="4">
    <source>
        <dbReference type="EMBL" id="QIR07841.1"/>
    </source>
</evidence>
<feature type="chain" id="PRO_5045894334" evidence="2">
    <location>
        <begin position="20"/>
        <end position="183"/>
    </location>
</feature>
<dbReference type="SUPFAM" id="SSF56925">
    <property type="entry name" value="OMPA-like"/>
    <property type="match status" value="1"/>
</dbReference>
<feature type="domain" description="Outer membrane protein beta-barrel" evidence="3">
    <location>
        <begin position="7"/>
        <end position="183"/>
    </location>
</feature>
<dbReference type="RefSeq" id="WP_167315338.1">
    <property type="nucleotide sequence ID" value="NZ_CP050267.1"/>
</dbReference>
<evidence type="ECO:0000256" key="2">
    <source>
        <dbReference type="SAM" id="SignalP"/>
    </source>
</evidence>
<evidence type="ECO:0000259" key="3">
    <source>
        <dbReference type="Pfam" id="PF13505"/>
    </source>
</evidence>
<dbReference type="EMBL" id="CP050267">
    <property type="protein sequence ID" value="QIR07841.1"/>
    <property type="molecule type" value="Genomic_DNA"/>
</dbReference>
<organism evidence="4 5">
    <name type="scientific">Salinivibrio costicola</name>
    <name type="common">Vibrio costicola</name>
    <dbReference type="NCBI Taxonomy" id="51367"/>
    <lineage>
        <taxon>Bacteria</taxon>
        <taxon>Pseudomonadati</taxon>
        <taxon>Pseudomonadota</taxon>
        <taxon>Gammaproteobacteria</taxon>
        <taxon>Vibrionales</taxon>
        <taxon>Vibrionaceae</taxon>
        <taxon>Salinivibrio</taxon>
    </lineage>
</organism>
<dbReference type="InterPro" id="IPR011250">
    <property type="entry name" value="OMP/PagP_B-barrel"/>
</dbReference>
<evidence type="ECO:0000313" key="5">
    <source>
        <dbReference type="Proteomes" id="UP000501408"/>
    </source>
</evidence>
<name>A0ABX6K8I7_SALCS</name>
<sequence>MMKKTLLLIALCLPMVANANWFVGGDFATGEQGGTLLPSLNAKGLHRSHTFRINVGKTMDDHWQRYGYVQRHSTQSKKDQTLKGWQVGGGMRYQYPLATNWALVTHVDAGLYRSHYSYSDKELSLDETTIGLVAGTQLGVTYSVSERFSLNTGWRYQRRFGLDLDGNSFKNDSTLYMGASYSF</sequence>
<keyword evidence="1 2" id="KW-0732">Signal</keyword>
<dbReference type="Proteomes" id="UP000501408">
    <property type="component" value="Chromosome 2"/>
</dbReference>
<proteinExistence type="predicted"/>
<gene>
    <name evidence="4" type="ORF">HBA18_15745</name>
</gene>
<dbReference type="Gene3D" id="2.40.160.20">
    <property type="match status" value="1"/>
</dbReference>
<evidence type="ECO:0000256" key="1">
    <source>
        <dbReference type="ARBA" id="ARBA00022729"/>
    </source>
</evidence>
<dbReference type="InterPro" id="IPR027385">
    <property type="entry name" value="Beta-barrel_OMP"/>
</dbReference>
<protein>
    <submittedName>
        <fullName evidence="4">Porin family protein</fullName>
    </submittedName>
</protein>
<reference evidence="4 5" key="1">
    <citation type="submission" date="2020-03" db="EMBL/GenBank/DDBJ databases">
        <title>Genome mining reveals the biosynthetic pathways of PHA and ectoines of the halophilic strain Salinivibrio costicola M318 isolated from fermented shrimp paste.</title>
        <authorList>
            <person name="Doan T.V."/>
            <person name="Tran L.T."/>
            <person name="Trieu T.A."/>
            <person name="Nguyen Q.V."/>
            <person name="Quach T.N."/>
            <person name="Phi T.Q."/>
            <person name="Kumar S."/>
        </authorList>
    </citation>
    <scope>NUCLEOTIDE SEQUENCE [LARGE SCALE GENOMIC DNA]</scope>
    <source>
        <strain evidence="4 5">M318</strain>
    </source>
</reference>
<accession>A0ABX6K8I7</accession>
<feature type="signal peptide" evidence="2">
    <location>
        <begin position="1"/>
        <end position="19"/>
    </location>
</feature>
<dbReference type="Pfam" id="PF13505">
    <property type="entry name" value="OMP_b-brl"/>
    <property type="match status" value="1"/>
</dbReference>
<keyword evidence="5" id="KW-1185">Reference proteome</keyword>